<gene>
    <name evidence="2" type="ORF">JV46_21310</name>
</gene>
<accession>A0A0B0HDT7</accession>
<dbReference type="eggNOG" id="ENOG50308Y1">
    <property type="taxonomic scope" value="Bacteria"/>
</dbReference>
<proteinExistence type="predicted"/>
<evidence type="ECO:0000313" key="3">
    <source>
        <dbReference type="Proteomes" id="UP000030856"/>
    </source>
</evidence>
<dbReference type="Proteomes" id="UP000030856">
    <property type="component" value="Unassembled WGS sequence"/>
</dbReference>
<comment type="caution">
    <text evidence="2">The sequence shown here is derived from an EMBL/GenBank/DDBJ whole genome shotgun (WGS) entry which is preliminary data.</text>
</comment>
<feature type="signal peptide" evidence="1">
    <location>
        <begin position="1"/>
        <end position="21"/>
    </location>
</feature>
<dbReference type="RefSeq" id="WP_052131997.1">
    <property type="nucleotide sequence ID" value="NZ_JRAA01000001.1"/>
</dbReference>
<dbReference type="STRING" id="2340.JV46_21310"/>
<dbReference type="GeneID" id="86992113"/>
<dbReference type="PROSITE" id="PS51257">
    <property type="entry name" value="PROKAR_LIPOPROTEIN"/>
    <property type="match status" value="1"/>
</dbReference>
<dbReference type="OrthoDB" id="6117634at2"/>
<dbReference type="EMBL" id="JRAA01000001">
    <property type="protein sequence ID" value="KHF26094.1"/>
    <property type="molecule type" value="Genomic_DNA"/>
</dbReference>
<organism evidence="2 3">
    <name type="scientific">Solemya velum gill symbiont</name>
    <dbReference type="NCBI Taxonomy" id="2340"/>
    <lineage>
        <taxon>Bacteria</taxon>
        <taxon>Pseudomonadati</taxon>
        <taxon>Pseudomonadota</taxon>
        <taxon>Gammaproteobacteria</taxon>
        <taxon>sulfur-oxidizing symbionts</taxon>
    </lineage>
</organism>
<feature type="chain" id="PRO_5002054679" evidence="1">
    <location>
        <begin position="22"/>
        <end position="186"/>
    </location>
</feature>
<name>A0A0B0HDT7_SOVGS</name>
<dbReference type="AlphaFoldDB" id="A0A0B0HDT7"/>
<protein>
    <submittedName>
        <fullName evidence="2">Uncharacterized protein</fullName>
    </submittedName>
</protein>
<keyword evidence="3" id="KW-1185">Reference proteome</keyword>
<reference evidence="2 3" key="1">
    <citation type="journal article" date="2014" name="BMC Genomics">
        <title>The genome of the intracellular bacterium of the coastal bivalve, Solemya velum: a blueprint for thriving in and out of symbiosis.</title>
        <authorList>
            <person name="Dmytrenko O."/>
            <person name="Russell S.L."/>
            <person name="Loo W.T."/>
            <person name="Fontanez K.M."/>
            <person name="Liao L."/>
            <person name="Roeselers G."/>
            <person name="Sharma R."/>
            <person name="Stewart F.J."/>
            <person name="Newton I.L."/>
            <person name="Woyke T."/>
            <person name="Wu D."/>
            <person name="Lang J.M."/>
            <person name="Eisen J.A."/>
            <person name="Cavanaugh C.M."/>
        </authorList>
    </citation>
    <scope>NUCLEOTIDE SEQUENCE [LARGE SCALE GENOMIC DNA]</scope>
    <source>
        <strain evidence="2 3">WH</strain>
    </source>
</reference>
<keyword evidence="1" id="KW-0732">Signal</keyword>
<evidence type="ECO:0000313" key="2">
    <source>
        <dbReference type="EMBL" id="KHF26094.1"/>
    </source>
</evidence>
<evidence type="ECO:0000256" key="1">
    <source>
        <dbReference type="SAM" id="SignalP"/>
    </source>
</evidence>
<sequence>MRNIQILLLATLLLGCTTTGATGLLTLNTCINFGCSDKKKVYMPQNEIESLKSLFAGTVNAETEREKIAQAIGWFEYRVGNQNGTWRDKGRNPGRVDPEGQLDCIAESLNTTTYLKQIERLGLLKWHSVDDRVVRHRMIFGTHWTAVIKEKENSDLYAVDSWYEDNGTSARVIPLETWFNGAERIL</sequence>